<dbReference type="InterPro" id="IPR017972">
    <property type="entry name" value="Cyt_P450_CS"/>
</dbReference>
<dbReference type="GO" id="GO:0004497">
    <property type="term" value="F:monooxygenase activity"/>
    <property type="evidence" value="ECO:0007669"/>
    <property type="project" value="UniProtKB-KW"/>
</dbReference>
<evidence type="ECO:0000256" key="9">
    <source>
        <dbReference type="SAM" id="Phobius"/>
    </source>
</evidence>
<dbReference type="InterPro" id="IPR001128">
    <property type="entry name" value="Cyt_P450"/>
</dbReference>
<organism evidence="10 11">
    <name type="scientific">Morus notabilis</name>
    <dbReference type="NCBI Taxonomy" id="981085"/>
    <lineage>
        <taxon>Eukaryota</taxon>
        <taxon>Viridiplantae</taxon>
        <taxon>Streptophyta</taxon>
        <taxon>Embryophyta</taxon>
        <taxon>Tracheophyta</taxon>
        <taxon>Spermatophyta</taxon>
        <taxon>Magnoliopsida</taxon>
        <taxon>eudicotyledons</taxon>
        <taxon>Gunneridae</taxon>
        <taxon>Pentapetalae</taxon>
        <taxon>rosids</taxon>
        <taxon>fabids</taxon>
        <taxon>Rosales</taxon>
        <taxon>Moraceae</taxon>
        <taxon>Moreae</taxon>
        <taxon>Morus</taxon>
    </lineage>
</organism>
<dbReference type="PRINTS" id="PR00385">
    <property type="entry name" value="P450"/>
</dbReference>
<evidence type="ECO:0000256" key="1">
    <source>
        <dbReference type="ARBA" id="ARBA00010617"/>
    </source>
</evidence>
<evidence type="ECO:0000313" key="11">
    <source>
        <dbReference type="Proteomes" id="UP000030645"/>
    </source>
</evidence>
<dbReference type="eggNOG" id="KOG0156">
    <property type="taxonomic scope" value="Eukaryota"/>
</dbReference>
<evidence type="ECO:0000313" key="10">
    <source>
        <dbReference type="EMBL" id="EXC36851.1"/>
    </source>
</evidence>
<dbReference type="PANTHER" id="PTHR47947:SF25">
    <property type="entry name" value="DIMETHYLNONATRIENE SYNTHASE"/>
    <property type="match status" value="1"/>
</dbReference>
<evidence type="ECO:0000256" key="3">
    <source>
        <dbReference type="ARBA" id="ARBA00022723"/>
    </source>
</evidence>
<dbReference type="GO" id="GO:0020037">
    <property type="term" value="F:heme binding"/>
    <property type="evidence" value="ECO:0007669"/>
    <property type="project" value="InterPro"/>
</dbReference>
<dbReference type="EMBL" id="KE620374">
    <property type="protein sequence ID" value="EXC36851.1"/>
    <property type="molecule type" value="Genomic_DNA"/>
</dbReference>
<reference evidence="11" key="1">
    <citation type="submission" date="2013-01" db="EMBL/GenBank/DDBJ databases">
        <title>Draft Genome Sequence of a Mulberry Tree, Morus notabilis C.K. Schneid.</title>
        <authorList>
            <person name="He N."/>
            <person name="Zhao S."/>
        </authorList>
    </citation>
    <scope>NUCLEOTIDE SEQUENCE</scope>
</reference>
<dbReference type="GO" id="GO:0016705">
    <property type="term" value="F:oxidoreductase activity, acting on paired donors, with incorporation or reduction of molecular oxygen"/>
    <property type="evidence" value="ECO:0007669"/>
    <property type="project" value="InterPro"/>
</dbReference>
<comment type="cofactor">
    <cofactor evidence="7">
        <name>heme</name>
        <dbReference type="ChEBI" id="CHEBI:30413"/>
    </cofactor>
</comment>
<dbReference type="InterPro" id="IPR002401">
    <property type="entry name" value="Cyt_P450_E_grp-I"/>
</dbReference>
<dbReference type="Proteomes" id="UP000030645">
    <property type="component" value="Unassembled WGS sequence"/>
</dbReference>
<keyword evidence="4 8" id="KW-0560">Oxidoreductase</keyword>
<evidence type="ECO:0000256" key="2">
    <source>
        <dbReference type="ARBA" id="ARBA00022617"/>
    </source>
</evidence>
<keyword evidence="2 7" id="KW-0349">Heme</keyword>
<evidence type="ECO:0000256" key="4">
    <source>
        <dbReference type="ARBA" id="ARBA00023002"/>
    </source>
</evidence>
<dbReference type="GO" id="GO:0005506">
    <property type="term" value="F:iron ion binding"/>
    <property type="evidence" value="ECO:0007669"/>
    <property type="project" value="InterPro"/>
</dbReference>
<keyword evidence="11" id="KW-1185">Reference proteome</keyword>
<dbReference type="SUPFAM" id="SSF48264">
    <property type="entry name" value="Cytochrome P450"/>
    <property type="match status" value="1"/>
</dbReference>
<gene>
    <name evidence="10" type="ORF">L484_000966</name>
</gene>
<dbReference type="Gene3D" id="1.10.630.10">
    <property type="entry name" value="Cytochrome P450"/>
    <property type="match status" value="1"/>
</dbReference>
<dbReference type="Pfam" id="PF00067">
    <property type="entry name" value="p450"/>
    <property type="match status" value="1"/>
</dbReference>
<dbReference type="PRINTS" id="PR00463">
    <property type="entry name" value="EP450I"/>
</dbReference>
<evidence type="ECO:0000256" key="5">
    <source>
        <dbReference type="ARBA" id="ARBA00023004"/>
    </source>
</evidence>
<keyword evidence="9" id="KW-1133">Transmembrane helix</keyword>
<accession>W9SDM5</accession>
<keyword evidence="9" id="KW-0812">Transmembrane</keyword>
<protein>
    <submittedName>
        <fullName evidence="10">Cytochrome P450 82G1</fullName>
    </submittedName>
</protein>
<dbReference type="OrthoDB" id="507451at2759"/>
<dbReference type="KEGG" id="mnt:21384584"/>
<name>W9SDM5_9ROSA</name>
<dbReference type="InterPro" id="IPR050651">
    <property type="entry name" value="Plant_Cytochrome_P450_Monoox"/>
</dbReference>
<keyword evidence="5 7" id="KW-0408">Iron</keyword>
<dbReference type="PANTHER" id="PTHR47947">
    <property type="entry name" value="CYTOCHROME P450 82C3-RELATED"/>
    <property type="match status" value="1"/>
</dbReference>
<keyword evidence="6 8" id="KW-0503">Monooxygenase</keyword>
<proteinExistence type="inferred from homology"/>
<evidence type="ECO:0000256" key="8">
    <source>
        <dbReference type="RuleBase" id="RU000461"/>
    </source>
</evidence>
<dbReference type="AlphaFoldDB" id="W9SDM5"/>
<comment type="similarity">
    <text evidence="1 8">Belongs to the cytochrome P450 family.</text>
</comment>
<keyword evidence="9" id="KW-0472">Membrane</keyword>
<dbReference type="InterPro" id="IPR036396">
    <property type="entry name" value="Cyt_P450_sf"/>
</dbReference>
<dbReference type="GO" id="GO:0046246">
    <property type="term" value="P:terpene biosynthetic process"/>
    <property type="evidence" value="ECO:0007669"/>
    <property type="project" value="TreeGrafter"/>
</dbReference>
<dbReference type="STRING" id="981085.W9SDM5"/>
<keyword evidence="3 7" id="KW-0479">Metal-binding</keyword>
<dbReference type="FunFam" id="1.10.630.10:FF:000026">
    <property type="entry name" value="Cytochrome P450 82C4"/>
    <property type="match status" value="1"/>
</dbReference>
<feature type="transmembrane region" description="Helical" evidence="9">
    <location>
        <begin position="334"/>
        <end position="359"/>
    </location>
</feature>
<evidence type="ECO:0000256" key="6">
    <source>
        <dbReference type="ARBA" id="ARBA00023033"/>
    </source>
</evidence>
<sequence length="546" mass="61799">MESLVSFPLQALALATLSLVLLYASFKMIIHQHEPNKCNRKKNNITNKICVPEPSGALPIIGHLHLLGGQVPVALILGAMADKYGPIYSLRLGQHRALVLSSWELVKECFTTNDRLFANRPSIAVGKYILYDSAAFAISSYGNYWRDVRKMVTLRLLSSHRLESLQHIRTSEFGSFIKGLYFEYTKLGPLAPLSELLEQLTFNLNARLIVGKRFIKSAVGDADTDARRFKKAIKEALYLSGVFVWSDAIPWVECLDIHGHVSSMKRVFKEIDLVLGKWLEEHRQAREVLDDQRSNDKSSSNGDVERDLMDVMLSSIEEDDAMLSCYSRDTIIKATALILILTGTESTAVTLIWAISLLLNNPSVMKAAQRELDTHVGRDRWVQESDLSNLKFLEAIVKETIRLYPPGPITGPREATEECFVGGHHVPKGTRLIVNIWKLHRDPRMWADPCEFRPERFMTTHEDLNFRGQNFQYIPFSSGRRSCPGMTFGLLVVELMLASLVQGFEFKTKDDKPVDMREGLGIALPKLNSLDVFLYPRLPTKLYECL</sequence>
<evidence type="ECO:0000256" key="7">
    <source>
        <dbReference type="PIRSR" id="PIRSR602401-1"/>
    </source>
</evidence>
<dbReference type="PROSITE" id="PS00086">
    <property type="entry name" value="CYTOCHROME_P450"/>
    <property type="match status" value="1"/>
</dbReference>
<feature type="binding site" description="axial binding residue" evidence="7">
    <location>
        <position position="483"/>
    </location>
    <ligand>
        <name>heme</name>
        <dbReference type="ChEBI" id="CHEBI:30413"/>
    </ligand>
    <ligandPart>
        <name>Fe</name>
        <dbReference type="ChEBI" id="CHEBI:18248"/>
    </ligandPart>
</feature>